<protein>
    <submittedName>
        <fullName evidence="2">Uncharacterized protein</fullName>
    </submittedName>
</protein>
<gene>
    <name evidence="2" type="ORF">BSTOLATCC_MIC13243</name>
</gene>
<accession>A0AAU9IUQ8</accession>
<organism evidence="2 3">
    <name type="scientific">Blepharisma stoltei</name>
    <dbReference type="NCBI Taxonomy" id="1481888"/>
    <lineage>
        <taxon>Eukaryota</taxon>
        <taxon>Sar</taxon>
        <taxon>Alveolata</taxon>
        <taxon>Ciliophora</taxon>
        <taxon>Postciliodesmatophora</taxon>
        <taxon>Heterotrichea</taxon>
        <taxon>Heterotrichida</taxon>
        <taxon>Blepharismidae</taxon>
        <taxon>Blepharisma</taxon>
    </lineage>
</organism>
<proteinExistence type="predicted"/>
<reference evidence="2" key="1">
    <citation type="submission" date="2021-09" db="EMBL/GenBank/DDBJ databases">
        <authorList>
            <consortium name="AG Swart"/>
            <person name="Singh M."/>
            <person name="Singh A."/>
            <person name="Seah K."/>
            <person name="Emmerich C."/>
        </authorList>
    </citation>
    <scope>NUCLEOTIDE SEQUENCE</scope>
    <source>
        <strain evidence="2">ATCC30299</strain>
    </source>
</reference>
<dbReference type="Proteomes" id="UP001162131">
    <property type="component" value="Unassembled WGS sequence"/>
</dbReference>
<evidence type="ECO:0000256" key="1">
    <source>
        <dbReference type="SAM" id="Phobius"/>
    </source>
</evidence>
<name>A0AAU9IUQ8_9CILI</name>
<evidence type="ECO:0000313" key="3">
    <source>
        <dbReference type="Proteomes" id="UP001162131"/>
    </source>
</evidence>
<keyword evidence="1" id="KW-1133">Transmembrane helix</keyword>
<sequence>MSKFTWTQLMTWEREAVRRRVPLEIPGLIPRNELPNNRHLIRPCGSFERNGEKVIFSHITFFRLGLFGLFFLCGYQVMRVMKWGWEFEVEHHNFEQDNLVYHKLSCNMVPYHESVIGFP</sequence>
<comment type="caution">
    <text evidence="2">The sequence shown here is derived from an EMBL/GenBank/DDBJ whole genome shotgun (WGS) entry which is preliminary data.</text>
</comment>
<keyword evidence="1" id="KW-0472">Membrane</keyword>
<dbReference type="EMBL" id="CAJZBQ010000013">
    <property type="protein sequence ID" value="CAG9315475.1"/>
    <property type="molecule type" value="Genomic_DNA"/>
</dbReference>
<evidence type="ECO:0000313" key="2">
    <source>
        <dbReference type="EMBL" id="CAG9315475.1"/>
    </source>
</evidence>
<keyword evidence="1" id="KW-0812">Transmembrane</keyword>
<dbReference type="AlphaFoldDB" id="A0AAU9IUQ8"/>
<keyword evidence="3" id="KW-1185">Reference proteome</keyword>
<feature type="transmembrane region" description="Helical" evidence="1">
    <location>
        <begin position="55"/>
        <end position="75"/>
    </location>
</feature>